<feature type="compositionally biased region" description="Basic and acidic residues" evidence="2">
    <location>
        <begin position="270"/>
        <end position="283"/>
    </location>
</feature>
<proteinExistence type="predicted"/>
<feature type="region of interest" description="Disordered" evidence="2">
    <location>
        <begin position="262"/>
        <end position="283"/>
    </location>
</feature>
<evidence type="ECO:0000256" key="2">
    <source>
        <dbReference type="SAM" id="MobiDB-lite"/>
    </source>
</evidence>
<feature type="coiled-coil region" evidence="1">
    <location>
        <begin position="65"/>
        <end position="92"/>
    </location>
</feature>
<dbReference type="Proteomes" id="UP000648352">
    <property type="component" value="Unassembled WGS sequence"/>
</dbReference>
<evidence type="ECO:0000256" key="1">
    <source>
        <dbReference type="SAM" id="Coils"/>
    </source>
</evidence>
<sequence>MAHDDLDSVAAQLYALTPAEFTAARNARAAAATGDLARGIKALRKPVVAAYAVDLLVQAGQLGEALELAAALREAQDDLDAAELTRLGKQRRALVAALARSAADLARDRGVAVSAAAAIEIEATIDAAVRDPRAAAAVLTGRLVRPLAATGIDPVDLDDAVGGTLPGVTAATAAPPPPRDDLARRRARREAEKALREAEHLASEAERRLARTEASLAKARERADHLTQRVAELQADLGRVQADAAVAESAVSDAERESAEALAAAQRARRGVDSARDAVEGDA</sequence>
<feature type="coiled-coil region" evidence="1">
    <location>
        <begin position="184"/>
        <end position="257"/>
    </location>
</feature>
<accession>A0ABR8S402</accession>
<gene>
    <name evidence="3" type="ORF">H9651_11155</name>
</gene>
<organism evidence="3 4">
    <name type="scientific">Microbacterium pullorum</name>
    <dbReference type="NCBI Taxonomy" id="2762236"/>
    <lineage>
        <taxon>Bacteria</taxon>
        <taxon>Bacillati</taxon>
        <taxon>Actinomycetota</taxon>
        <taxon>Actinomycetes</taxon>
        <taxon>Micrococcales</taxon>
        <taxon>Microbacteriaceae</taxon>
        <taxon>Microbacterium</taxon>
    </lineage>
</organism>
<reference evidence="3 4" key="1">
    <citation type="submission" date="2020-08" db="EMBL/GenBank/DDBJ databases">
        <title>A Genomic Blueprint of the Chicken Gut Microbiome.</title>
        <authorList>
            <person name="Gilroy R."/>
            <person name="Ravi A."/>
            <person name="Getino M."/>
            <person name="Pursley I."/>
            <person name="Horton D.L."/>
            <person name="Alikhan N.-F."/>
            <person name="Baker D."/>
            <person name="Gharbi K."/>
            <person name="Hall N."/>
            <person name="Watson M."/>
            <person name="Adriaenssens E.M."/>
            <person name="Foster-Nyarko E."/>
            <person name="Jarju S."/>
            <person name="Secka A."/>
            <person name="Antonio M."/>
            <person name="Oren A."/>
            <person name="Chaudhuri R."/>
            <person name="La Ragione R.M."/>
            <person name="Hildebrand F."/>
            <person name="Pallen M.J."/>
        </authorList>
    </citation>
    <scope>NUCLEOTIDE SEQUENCE [LARGE SCALE GENOMIC DNA]</scope>
    <source>
        <strain evidence="3 4">Sa4CUA7</strain>
    </source>
</reference>
<comment type="caution">
    <text evidence="3">The sequence shown here is derived from an EMBL/GenBank/DDBJ whole genome shotgun (WGS) entry which is preliminary data.</text>
</comment>
<dbReference type="RefSeq" id="WP_191719399.1">
    <property type="nucleotide sequence ID" value="NZ_JACSQP010000006.1"/>
</dbReference>
<evidence type="ECO:0000313" key="4">
    <source>
        <dbReference type="Proteomes" id="UP000648352"/>
    </source>
</evidence>
<evidence type="ECO:0000313" key="3">
    <source>
        <dbReference type="EMBL" id="MBD7958198.1"/>
    </source>
</evidence>
<name>A0ABR8S402_9MICO</name>
<protein>
    <submittedName>
        <fullName evidence="3">Transposase</fullName>
    </submittedName>
</protein>
<keyword evidence="4" id="KW-1185">Reference proteome</keyword>
<dbReference type="EMBL" id="JACSQP010000006">
    <property type="protein sequence ID" value="MBD7958198.1"/>
    <property type="molecule type" value="Genomic_DNA"/>
</dbReference>
<keyword evidence="1" id="KW-0175">Coiled coil</keyword>